<dbReference type="Proteomes" id="UP001180020">
    <property type="component" value="Unassembled WGS sequence"/>
</dbReference>
<dbReference type="EMBL" id="JAUJYO010000004">
    <property type="protein sequence ID" value="KAK1319932.1"/>
    <property type="molecule type" value="Genomic_DNA"/>
</dbReference>
<comment type="caution">
    <text evidence="1">The sequence shown here is derived from an EMBL/GenBank/DDBJ whole genome shotgun (WGS) entry which is preliminary data.</text>
</comment>
<sequence length="52" mass="6234">MTDLDPLLKDLWERKQSVRRNVVNLASELKDARTRLTLREESFNRESSTRKM</sequence>
<accession>A0AAV9F310</accession>
<reference evidence="1" key="1">
    <citation type="journal article" date="2023" name="Nat. Commun.">
        <title>Diploid and tetraploid genomes of Acorus and the evolution of monocots.</title>
        <authorList>
            <person name="Ma L."/>
            <person name="Liu K.W."/>
            <person name="Li Z."/>
            <person name="Hsiao Y.Y."/>
            <person name="Qi Y."/>
            <person name="Fu T."/>
            <person name="Tang G.D."/>
            <person name="Zhang D."/>
            <person name="Sun W.H."/>
            <person name="Liu D.K."/>
            <person name="Li Y."/>
            <person name="Chen G.Z."/>
            <person name="Liu X.D."/>
            <person name="Liao X.Y."/>
            <person name="Jiang Y.T."/>
            <person name="Yu X."/>
            <person name="Hao Y."/>
            <person name="Huang J."/>
            <person name="Zhao X.W."/>
            <person name="Ke S."/>
            <person name="Chen Y.Y."/>
            <person name="Wu W.L."/>
            <person name="Hsu J.L."/>
            <person name="Lin Y.F."/>
            <person name="Huang M.D."/>
            <person name="Li C.Y."/>
            <person name="Huang L."/>
            <person name="Wang Z.W."/>
            <person name="Zhao X."/>
            <person name="Zhong W.Y."/>
            <person name="Peng D.H."/>
            <person name="Ahmad S."/>
            <person name="Lan S."/>
            <person name="Zhang J.S."/>
            <person name="Tsai W.C."/>
            <person name="Van de Peer Y."/>
            <person name="Liu Z.J."/>
        </authorList>
    </citation>
    <scope>NUCLEOTIDE SEQUENCE</scope>
    <source>
        <strain evidence="1">CP</strain>
    </source>
</reference>
<reference evidence="1" key="2">
    <citation type="submission" date="2023-06" db="EMBL/GenBank/DDBJ databases">
        <authorList>
            <person name="Ma L."/>
            <person name="Liu K.-W."/>
            <person name="Li Z."/>
            <person name="Hsiao Y.-Y."/>
            <person name="Qi Y."/>
            <person name="Fu T."/>
            <person name="Tang G."/>
            <person name="Zhang D."/>
            <person name="Sun W.-H."/>
            <person name="Liu D.-K."/>
            <person name="Li Y."/>
            <person name="Chen G.-Z."/>
            <person name="Liu X.-D."/>
            <person name="Liao X.-Y."/>
            <person name="Jiang Y.-T."/>
            <person name="Yu X."/>
            <person name="Hao Y."/>
            <person name="Huang J."/>
            <person name="Zhao X.-W."/>
            <person name="Ke S."/>
            <person name="Chen Y.-Y."/>
            <person name="Wu W.-L."/>
            <person name="Hsu J.-L."/>
            <person name="Lin Y.-F."/>
            <person name="Huang M.-D."/>
            <person name="Li C.-Y."/>
            <person name="Huang L."/>
            <person name="Wang Z.-W."/>
            <person name="Zhao X."/>
            <person name="Zhong W.-Y."/>
            <person name="Peng D.-H."/>
            <person name="Ahmad S."/>
            <person name="Lan S."/>
            <person name="Zhang J.-S."/>
            <person name="Tsai W.-C."/>
            <person name="Van De Peer Y."/>
            <person name="Liu Z.-J."/>
        </authorList>
    </citation>
    <scope>NUCLEOTIDE SEQUENCE</scope>
    <source>
        <strain evidence="1">CP</strain>
        <tissue evidence="1">Leaves</tissue>
    </source>
</reference>
<evidence type="ECO:0000313" key="2">
    <source>
        <dbReference type="Proteomes" id="UP001180020"/>
    </source>
</evidence>
<name>A0AAV9F310_ACOCL</name>
<dbReference type="PANTHER" id="PTHR48145">
    <property type="entry name" value="NUCLEAR ENVELOPE-ASSOCIATED PROTEIN 1"/>
    <property type="match status" value="1"/>
</dbReference>
<organism evidence="1 2">
    <name type="scientific">Acorus calamus</name>
    <name type="common">Sweet flag</name>
    <dbReference type="NCBI Taxonomy" id="4465"/>
    <lineage>
        <taxon>Eukaryota</taxon>
        <taxon>Viridiplantae</taxon>
        <taxon>Streptophyta</taxon>
        <taxon>Embryophyta</taxon>
        <taxon>Tracheophyta</taxon>
        <taxon>Spermatophyta</taxon>
        <taxon>Magnoliopsida</taxon>
        <taxon>Liliopsida</taxon>
        <taxon>Acoraceae</taxon>
        <taxon>Acorus</taxon>
    </lineage>
</organism>
<evidence type="ECO:0000313" key="1">
    <source>
        <dbReference type="EMBL" id="KAK1319932.1"/>
    </source>
</evidence>
<protein>
    <submittedName>
        <fullName evidence="1">Uncharacterized protein</fullName>
    </submittedName>
</protein>
<dbReference type="AlphaFoldDB" id="A0AAV9F310"/>
<keyword evidence="2" id="KW-1185">Reference proteome</keyword>
<proteinExistence type="predicted"/>
<dbReference type="PANTHER" id="PTHR48145:SF5">
    <property type="entry name" value="NUCLEAR ENVELOPE-ASSOCIATED PROTEIN 2"/>
    <property type="match status" value="1"/>
</dbReference>
<gene>
    <name evidence="1" type="ORF">QJS10_CPB04g01092</name>
</gene>
<dbReference type="InterPro" id="IPR049932">
    <property type="entry name" value="NEAP1-4"/>
</dbReference>